<keyword evidence="7" id="KW-1185">Reference proteome</keyword>
<dbReference type="InterPro" id="IPR036942">
    <property type="entry name" value="Beta-barrel_TonB_sf"/>
</dbReference>
<dbReference type="RefSeq" id="WP_330106137.1">
    <property type="nucleotide sequence ID" value="NZ_JAZDQT010000001.1"/>
</dbReference>
<evidence type="ECO:0000256" key="1">
    <source>
        <dbReference type="ARBA" id="ARBA00004442"/>
    </source>
</evidence>
<keyword evidence="2 4" id="KW-0472">Membrane</keyword>
<dbReference type="EMBL" id="JAZDQT010000001">
    <property type="protein sequence ID" value="MEE1943734.1"/>
    <property type="molecule type" value="Genomic_DNA"/>
</dbReference>
<reference evidence="6 7" key="1">
    <citation type="submission" date="2024-01" db="EMBL/GenBank/DDBJ databases">
        <title>Pedobacter sp. nov., isolated from fresh soil.</title>
        <authorList>
            <person name="Le N.T.T."/>
        </authorList>
    </citation>
    <scope>NUCLEOTIDE SEQUENCE [LARGE SCALE GENOMIC DNA]</scope>
    <source>
        <strain evidence="6 7">KR3-3</strain>
    </source>
</reference>
<dbReference type="Proteomes" id="UP001336835">
    <property type="component" value="Unassembled WGS sequence"/>
</dbReference>
<keyword evidence="3" id="KW-0998">Cell outer membrane</keyword>
<accession>A0ABU7I3A3</accession>
<evidence type="ECO:0000313" key="6">
    <source>
        <dbReference type="EMBL" id="MEE1943734.1"/>
    </source>
</evidence>
<proteinExistence type="predicted"/>
<dbReference type="InterPro" id="IPR041700">
    <property type="entry name" value="OMP_b-brl_3"/>
</dbReference>
<name>A0ABU7I3A3_9SPHI</name>
<evidence type="ECO:0000256" key="3">
    <source>
        <dbReference type="ARBA" id="ARBA00023237"/>
    </source>
</evidence>
<sequence length="930" mass="104460">MKFSAKQQQGLAWHSADSLRFVPPFIIQFMRISLLIFVFSFVGLQLLFGLTLKSQDIKATPVTVGLNNEPIHKALKRIEKQTQFRFFYRKDDIKAMPILSLPPASRTVEQTLDEIFQQSDFTFRQVEDNILIEKKKTDQVAERRFTGKVFIENTKDPAMYVLVELLNKTDSALIGHGYTDTTGTYNISAKQATAMILRVSGLGYQVYSRELRDSGERVNVEPVYLKPSINNLKEVTISSSKPLIQRKSDRFVVNVANSSLSINNTVWDVLKQVPLVNADDNGSLSISAKQGAIVYINGRKSNLSGQALFNYLKSLPSTTLSDIEIVTTPGSEFDASGNAGILNIVFKKRESDGYQGSLALTDRQATYNSQQVSGAFNYRQKSLGINVTPYLNRDRKFIAERHDFDFRGAATNQILNLSALDRDEFRTYYGGNLGVEYGIGKKQVLAATLNYNPNHQTLNWINNNSFIDKTTNQIDSSFVFTNNSKIKGHSLDAGLNYSFDLDTLGQSLTASADYFEYSNNTNQRTYATVVETNEVRRNEIAVLPQQIKNYTFALDYKLPIGSQIKLKLGARSFNTATENNLYYAVANASGIYVKDELRSTNYAYNEHINAAYASADFSLGKQWGLTTGLRLEQSSTKGIETTKNEVAVDKDYLNLFPTLAISYAPNTNHNFSYTLSKRIERPDFWQLNNLRVYHNPTQYAEGNPFLQSSYILKNELSYTLKGAYIFLLSHAHITNSFSQFLLANNNNNITRIVWLNYGTGNIADFTFIANFKMGRYIKSSLTLAGNYTRYKGQAADELIDNSGFSGSVKMNNSIILSQKGQFSAFVNLNYLAPVVADIGEGSRGKARGDLGIGFRKTVRQFVFTLSGADLLKTSANKSIINSRYVITNNNNYWDARSVSFNIRYNFGNSKLKKNKPTENAAQEIIQRTSI</sequence>
<keyword evidence="4" id="KW-1133">Transmembrane helix</keyword>
<organism evidence="6 7">
    <name type="scientific">Pedobacter albus</name>
    <dbReference type="NCBI Taxonomy" id="3113905"/>
    <lineage>
        <taxon>Bacteria</taxon>
        <taxon>Pseudomonadati</taxon>
        <taxon>Bacteroidota</taxon>
        <taxon>Sphingobacteriia</taxon>
        <taxon>Sphingobacteriales</taxon>
        <taxon>Sphingobacteriaceae</taxon>
        <taxon>Pedobacter</taxon>
    </lineage>
</organism>
<evidence type="ECO:0000259" key="5">
    <source>
        <dbReference type="Pfam" id="PF14905"/>
    </source>
</evidence>
<evidence type="ECO:0000256" key="2">
    <source>
        <dbReference type="ARBA" id="ARBA00023136"/>
    </source>
</evidence>
<dbReference type="PANTHER" id="PTHR40980">
    <property type="entry name" value="PLUG DOMAIN-CONTAINING PROTEIN"/>
    <property type="match status" value="1"/>
</dbReference>
<evidence type="ECO:0000256" key="4">
    <source>
        <dbReference type="SAM" id="Phobius"/>
    </source>
</evidence>
<comment type="caution">
    <text evidence="6">The sequence shown here is derived from an EMBL/GenBank/DDBJ whole genome shotgun (WGS) entry which is preliminary data.</text>
</comment>
<dbReference type="Pfam" id="PF14905">
    <property type="entry name" value="OMP_b-brl_3"/>
    <property type="match status" value="1"/>
</dbReference>
<dbReference type="Pfam" id="PF13715">
    <property type="entry name" value="CarbopepD_reg_2"/>
    <property type="match status" value="1"/>
</dbReference>
<keyword evidence="4" id="KW-0812">Transmembrane</keyword>
<gene>
    <name evidence="6" type="ORF">VRU48_01355</name>
</gene>
<feature type="domain" description="Outer membrane protein beta-barrel" evidence="5">
    <location>
        <begin position="501"/>
        <end position="904"/>
    </location>
</feature>
<dbReference type="SUPFAM" id="SSF56935">
    <property type="entry name" value="Porins"/>
    <property type="match status" value="1"/>
</dbReference>
<dbReference type="Gene3D" id="2.40.170.20">
    <property type="entry name" value="TonB-dependent receptor, beta-barrel domain"/>
    <property type="match status" value="1"/>
</dbReference>
<evidence type="ECO:0000313" key="7">
    <source>
        <dbReference type="Proteomes" id="UP001336835"/>
    </source>
</evidence>
<comment type="subcellular location">
    <subcellularLocation>
        <location evidence="1">Cell outer membrane</location>
    </subcellularLocation>
</comment>
<dbReference type="PANTHER" id="PTHR40980:SF4">
    <property type="entry name" value="TONB-DEPENDENT RECEPTOR-LIKE BETA-BARREL DOMAIN-CONTAINING PROTEIN"/>
    <property type="match status" value="1"/>
</dbReference>
<protein>
    <submittedName>
        <fullName evidence="6">Outer membrane beta-barrel family protein</fullName>
    </submittedName>
</protein>
<feature type="transmembrane region" description="Helical" evidence="4">
    <location>
        <begin position="21"/>
        <end position="48"/>
    </location>
</feature>